<comment type="cofactor">
    <cofactor evidence="1">
        <name>Ca(2+)</name>
        <dbReference type="ChEBI" id="CHEBI:29108"/>
    </cofactor>
</comment>
<evidence type="ECO:0000256" key="10">
    <source>
        <dbReference type="RuleBase" id="RU361193"/>
    </source>
</evidence>
<dbReference type="GO" id="GO:0004571">
    <property type="term" value="F:mannosyl-oligosaccharide 1,2-alpha-mannosidase activity"/>
    <property type="evidence" value="ECO:0007669"/>
    <property type="project" value="UniProtKB-EC"/>
</dbReference>
<keyword evidence="6" id="KW-0106">Calcium</keyword>
<comment type="similarity">
    <text evidence="3 10">Belongs to the glycosyl hydrolase 47 family.</text>
</comment>
<dbReference type="PANTHER" id="PTHR11742:SF55">
    <property type="entry name" value="ENDOPLASMIC RETICULUM MANNOSYL-OLIGOSACCHARIDE 1,2-ALPHA-MANNOSIDASE"/>
    <property type="match status" value="1"/>
</dbReference>
<proteinExistence type="inferred from homology"/>
<evidence type="ECO:0000256" key="2">
    <source>
        <dbReference type="ARBA" id="ARBA00004922"/>
    </source>
</evidence>
<protein>
    <recommendedName>
        <fullName evidence="10">alpha-1,2-Mannosidase</fullName>
        <ecNumber evidence="10">3.2.1.-</ecNumber>
    </recommendedName>
</protein>
<dbReference type="InterPro" id="IPR036026">
    <property type="entry name" value="Seven-hairpin_glycosidases"/>
</dbReference>
<gene>
    <name evidence="11" type="ORF">F0562_018279</name>
</gene>
<dbReference type="Proteomes" id="UP000325577">
    <property type="component" value="Linkage Group LG9"/>
</dbReference>
<keyword evidence="4" id="KW-0479">Metal-binding</keyword>
<evidence type="ECO:0000256" key="8">
    <source>
        <dbReference type="ARBA" id="ARBA00047669"/>
    </source>
</evidence>
<evidence type="ECO:0000256" key="7">
    <source>
        <dbReference type="ARBA" id="ARBA00023157"/>
    </source>
</evidence>
<dbReference type="EMBL" id="CM018052">
    <property type="protein sequence ID" value="KAA8514933.1"/>
    <property type="molecule type" value="Genomic_DNA"/>
</dbReference>
<keyword evidence="12" id="KW-1185">Reference proteome</keyword>
<accession>A0A5J4Z8C4</accession>
<dbReference type="GO" id="GO:0005802">
    <property type="term" value="C:trans-Golgi network"/>
    <property type="evidence" value="ECO:0007669"/>
    <property type="project" value="TreeGrafter"/>
</dbReference>
<dbReference type="GO" id="GO:0005783">
    <property type="term" value="C:endoplasmic reticulum"/>
    <property type="evidence" value="ECO:0007669"/>
    <property type="project" value="TreeGrafter"/>
</dbReference>
<dbReference type="GO" id="GO:0005768">
    <property type="term" value="C:endosome"/>
    <property type="evidence" value="ECO:0007669"/>
    <property type="project" value="TreeGrafter"/>
</dbReference>
<dbReference type="AlphaFoldDB" id="A0A5J4Z8C4"/>
<dbReference type="PANTHER" id="PTHR11742">
    <property type="entry name" value="MANNOSYL-OLIGOSACCHARIDE ALPHA-1,2-MANNOSIDASE-RELATED"/>
    <property type="match status" value="1"/>
</dbReference>
<keyword evidence="10" id="KW-0326">Glycosidase</keyword>
<comment type="catalytic activity">
    <reaction evidence="9">
        <text>N(4)-(alpha-D-Man-(1-&gt;2)-alpha-D-Man-(1-&gt;2)-alpha-D-Man-(1-&gt;3)-[alpha-D-Man-(1-&gt;2)-alpha-D-Man-(1-&gt;3)-[alpha-D-Man-(1-&gt;2)-alpha-D-Man-(1-&gt;6)]-alpha-D-Man-(1-&gt;6)]-beta-D-Man-(1-&gt;4)-beta-D-GlcNAc-(1-&gt;4)-beta-D-GlcNAc)-L-asparaginyl-[protein] (N-glucan mannose isomer 9A1,2,3B1,2,3) + 4 H2O = N(4)-(alpha-D-Man-(1-&gt;3)-[alpha-D-Man-(1-&gt;3)-[alpha-D-Man-(1-&gt;6)]-alpha-D-Man-(1-&gt;6)]-beta-D-Man-(1-&gt;4)-beta-D-GlcNAc-(1-&gt;4)-beta-D-GlcNAc)-L-asparaginyl-[protein] (N-glucan mannose isomer 5A1,2) + 4 beta-D-mannose</text>
        <dbReference type="Rhea" id="RHEA:56008"/>
        <dbReference type="Rhea" id="RHEA-COMP:14356"/>
        <dbReference type="Rhea" id="RHEA-COMP:14367"/>
        <dbReference type="ChEBI" id="CHEBI:15377"/>
        <dbReference type="ChEBI" id="CHEBI:28563"/>
        <dbReference type="ChEBI" id="CHEBI:59087"/>
        <dbReference type="ChEBI" id="CHEBI:139493"/>
        <dbReference type="EC" id="3.2.1.113"/>
    </reaction>
</comment>
<sequence>MKGVRHLVRKSIPNELVFVGESPYGPNGAFSPKMDHLACFLSGTLALGATKGITKEKTMKDNFLPIDDEHSEGGLDGGNKSSKYVNDIIIKHADSDNLLRPETVESLFILYCITEDPKYREWGWEFLQAFEKYTKKLIVFLLKALLEDPKYREWGWEIFQAFEKYTKVNSGGYSSLDDVTMLSPQRRDKMDTFFLGETLKHY</sequence>
<evidence type="ECO:0000313" key="11">
    <source>
        <dbReference type="EMBL" id="KAA8514933.1"/>
    </source>
</evidence>
<dbReference type="SUPFAM" id="SSF48225">
    <property type="entry name" value="Seven-hairpin glycosidases"/>
    <property type="match status" value="2"/>
</dbReference>
<name>A0A5J4Z8C4_9ASTE</name>
<dbReference type="OrthoDB" id="8118055at2759"/>
<dbReference type="InterPro" id="IPR050749">
    <property type="entry name" value="Glycosyl_Hydrolase_47"/>
</dbReference>
<dbReference type="Pfam" id="PF01532">
    <property type="entry name" value="Glyco_hydro_47"/>
    <property type="match status" value="2"/>
</dbReference>
<comment type="pathway">
    <text evidence="2">Protein modification; protein glycosylation.</text>
</comment>
<evidence type="ECO:0000256" key="4">
    <source>
        <dbReference type="ARBA" id="ARBA00022723"/>
    </source>
</evidence>
<dbReference type="InterPro" id="IPR012341">
    <property type="entry name" value="6hp_glycosidase-like_sf"/>
</dbReference>
<evidence type="ECO:0000256" key="9">
    <source>
        <dbReference type="ARBA" id="ARBA00048605"/>
    </source>
</evidence>
<evidence type="ECO:0000313" key="12">
    <source>
        <dbReference type="Proteomes" id="UP000325577"/>
    </source>
</evidence>
<reference evidence="11 12" key="1">
    <citation type="submission" date="2019-09" db="EMBL/GenBank/DDBJ databases">
        <title>A chromosome-level genome assembly of the Chinese tupelo Nyssa sinensis.</title>
        <authorList>
            <person name="Yang X."/>
            <person name="Kang M."/>
            <person name="Yang Y."/>
            <person name="Xiong H."/>
            <person name="Wang M."/>
            <person name="Zhang Z."/>
            <person name="Wang Z."/>
            <person name="Wu H."/>
            <person name="Ma T."/>
            <person name="Liu J."/>
            <person name="Xi Z."/>
        </authorList>
    </citation>
    <scope>NUCLEOTIDE SEQUENCE [LARGE SCALE GENOMIC DNA]</scope>
    <source>
        <strain evidence="11">J267</strain>
        <tissue evidence="11">Leaf</tissue>
    </source>
</reference>
<organism evidence="11 12">
    <name type="scientific">Nyssa sinensis</name>
    <dbReference type="NCBI Taxonomy" id="561372"/>
    <lineage>
        <taxon>Eukaryota</taxon>
        <taxon>Viridiplantae</taxon>
        <taxon>Streptophyta</taxon>
        <taxon>Embryophyta</taxon>
        <taxon>Tracheophyta</taxon>
        <taxon>Spermatophyta</taxon>
        <taxon>Magnoliopsida</taxon>
        <taxon>eudicotyledons</taxon>
        <taxon>Gunneridae</taxon>
        <taxon>Pentapetalae</taxon>
        <taxon>asterids</taxon>
        <taxon>Cornales</taxon>
        <taxon>Nyssaceae</taxon>
        <taxon>Nyssa</taxon>
    </lineage>
</organism>
<keyword evidence="5 10" id="KW-0378">Hydrolase</keyword>
<comment type="catalytic activity">
    <reaction evidence="8">
        <text>N(4)-(alpha-D-Man-(1-&gt;2)-alpha-D-Man-(1-&gt;2)-alpha-D-Man-(1-&gt;3)-[alpha-D-Man-(1-&gt;3)-[alpha-D-Man-(1-&gt;2)-alpha-D-Man-(1-&gt;6)]-alpha-D-Man-(1-&gt;6)]-beta-D-Man-(1-&gt;4)-beta-D-GlcNAc-(1-&gt;4)-beta-D-GlcNAc)-L-asparaginyl-[protein] (N-glucan mannose isomer 8A1,2,3B1,3) + 3 H2O = N(4)-(alpha-D-Man-(1-&gt;3)-[alpha-D-Man-(1-&gt;3)-[alpha-D-Man-(1-&gt;6)]-alpha-D-Man-(1-&gt;6)]-beta-D-Man-(1-&gt;4)-beta-D-GlcNAc-(1-&gt;4)-beta-D-GlcNAc)-L-asparaginyl-[protein] (N-glucan mannose isomer 5A1,2) + 3 beta-D-mannose</text>
        <dbReference type="Rhea" id="RHEA:56028"/>
        <dbReference type="Rhea" id="RHEA-COMP:14358"/>
        <dbReference type="Rhea" id="RHEA-COMP:14367"/>
        <dbReference type="ChEBI" id="CHEBI:15377"/>
        <dbReference type="ChEBI" id="CHEBI:28563"/>
        <dbReference type="ChEBI" id="CHEBI:59087"/>
        <dbReference type="ChEBI" id="CHEBI:60628"/>
        <dbReference type="EC" id="3.2.1.113"/>
    </reaction>
</comment>
<dbReference type="PRINTS" id="PR00747">
    <property type="entry name" value="GLYHDRLASE47"/>
</dbReference>
<dbReference type="EC" id="3.2.1.-" evidence="10"/>
<dbReference type="InterPro" id="IPR001382">
    <property type="entry name" value="Glyco_hydro_47"/>
</dbReference>
<dbReference type="GO" id="GO:0005975">
    <property type="term" value="P:carbohydrate metabolic process"/>
    <property type="evidence" value="ECO:0007669"/>
    <property type="project" value="InterPro"/>
</dbReference>
<evidence type="ECO:0000256" key="6">
    <source>
        <dbReference type="ARBA" id="ARBA00022837"/>
    </source>
</evidence>
<dbReference type="GO" id="GO:0016020">
    <property type="term" value="C:membrane"/>
    <property type="evidence" value="ECO:0007669"/>
    <property type="project" value="InterPro"/>
</dbReference>
<evidence type="ECO:0000256" key="1">
    <source>
        <dbReference type="ARBA" id="ARBA00001913"/>
    </source>
</evidence>
<dbReference type="GO" id="GO:0005509">
    <property type="term" value="F:calcium ion binding"/>
    <property type="evidence" value="ECO:0007669"/>
    <property type="project" value="InterPro"/>
</dbReference>
<evidence type="ECO:0000256" key="3">
    <source>
        <dbReference type="ARBA" id="ARBA00007658"/>
    </source>
</evidence>
<keyword evidence="7" id="KW-1015">Disulfide bond</keyword>
<evidence type="ECO:0000256" key="5">
    <source>
        <dbReference type="ARBA" id="ARBA00022801"/>
    </source>
</evidence>
<dbReference type="Gene3D" id="1.50.10.10">
    <property type="match status" value="2"/>
</dbReference>